<dbReference type="GO" id="GO:0008180">
    <property type="term" value="C:COP9 signalosome"/>
    <property type="evidence" value="ECO:0007669"/>
    <property type="project" value="UniProtKB-KW"/>
</dbReference>
<sequence length="191" mass="21922">MMDKISNYTSMVLHLERQELESSKTGSASPQIYGQLLAIYLLINDLPNAKLLWKRIPKDIKESNSEIQAVWDVGIKISLRQFSSIYSLIDQTQWPSHLNNIMNCIKESTRDRLLTLISKAYTSYEFKDLVLCLGLSETETMEKISKLGWTYEHDNGFVVPTKQDSSNDDAPVPSFDQLMTKLTEYVSFLEN</sequence>
<dbReference type="InterPro" id="IPR033464">
    <property type="entry name" value="CSN8_PSD8_EIF3K"/>
</dbReference>
<keyword evidence="8" id="KW-1185">Reference proteome</keyword>
<dbReference type="Pfam" id="PF10075">
    <property type="entry name" value="CSN8_PSD8_EIF3K"/>
    <property type="match status" value="1"/>
</dbReference>
<dbReference type="GO" id="GO:0000338">
    <property type="term" value="P:protein deneddylation"/>
    <property type="evidence" value="ECO:0007669"/>
    <property type="project" value="InterPro"/>
</dbReference>
<keyword evidence="3" id="KW-0963">Cytoplasm</keyword>
<feature type="domain" description="CSN8/PSMD8/EIF3K" evidence="6">
    <location>
        <begin position="29"/>
        <end position="163"/>
    </location>
</feature>
<dbReference type="AlphaFoldDB" id="A0A9Q0LYH1"/>
<dbReference type="InterPro" id="IPR033205">
    <property type="entry name" value="COP9_CSN8"/>
</dbReference>
<dbReference type="Proteomes" id="UP001142055">
    <property type="component" value="Chromosome 3"/>
</dbReference>
<dbReference type="OMA" id="MRIPDKL"/>
<dbReference type="Gene3D" id="1.25.40.990">
    <property type="match status" value="1"/>
</dbReference>
<accession>A0A9Q0LYH1</accession>
<evidence type="ECO:0000256" key="1">
    <source>
        <dbReference type="ARBA" id="ARBA00004123"/>
    </source>
</evidence>
<evidence type="ECO:0000256" key="5">
    <source>
        <dbReference type="ARBA" id="ARBA00023242"/>
    </source>
</evidence>
<evidence type="ECO:0000256" key="2">
    <source>
        <dbReference type="ARBA" id="ARBA00004496"/>
    </source>
</evidence>
<evidence type="ECO:0000256" key="4">
    <source>
        <dbReference type="ARBA" id="ARBA00022790"/>
    </source>
</evidence>
<dbReference type="PANTHER" id="PTHR13339:SF0">
    <property type="entry name" value="COP9 SIGNALOSOME COMPLEX SUBUNIT 8"/>
    <property type="match status" value="1"/>
</dbReference>
<evidence type="ECO:0000313" key="8">
    <source>
        <dbReference type="Proteomes" id="UP001142055"/>
    </source>
</evidence>
<dbReference type="GO" id="GO:0005737">
    <property type="term" value="C:cytoplasm"/>
    <property type="evidence" value="ECO:0007669"/>
    <property type="project" value="UniProtKB-SubCell"/>
</dbReference>
<name>A0A9Q0LYH1_BLOTA</name>
<reference evidence="7" key="1">
    <citation type="submission" date="2022-12" db="EMBL/GenBank/DDBJ databases">
        <title>Genome assemblies of Blomia tropicalis.</title>
        <authorList>
            <person name="Cui Y."/>
        </authorList>
    </citation>
    <scope>NUCLEOTIDE SEQUENCE</scope>
    <source>
        <tissue evidence="7">Adult mites</tissue>
    </source>
</reference>
<keyword evidence="5" id="KW-0539">Nucleus</keyword>
<gene>
    <name evidence="7" type="ORF">RDWZM_007985</name>
</gene>
<dbReference type="EMBL" id="JAPWDV010000003">
    <property type="protein sequence ID" value="KAJ6216828.1"/>
    <property type="molecule type" value="Genomic_DNA"/>
</dbReference>
<comment type="subcellular location">
    <subcellularLocation>
        <location evidence="2">Cytoplasm</location>
    </subcellularLocation>
    <subcellularLocation>
        <location evidence="1">Nucleus</location>
    </subcellularLocation>
</comment>
<protein>
    <recommendedName>
        <fullName evidence="6">CSN8/PSMD8/EIF3K domain-containing protein</fullName>
    </recommendedName>
</protein>
<proteinExistence type="predicted"/>
<organism evidence="7 8">
    <name type="scientific">Blomia tropicalis</name>
    <name type="common">Mite</name>
    <dbReference type="NCBI Taxonomy" id="40697"/>
    <lineage>
        <taxon>Eukaryota</taxon>
        <taxon>Metazoa</taxon>
        <taxon>Ecdysozoa</taxon>
        <taxon>Arthropoda</taxon>
        <taxon>Chelicerata</taxon>
        <taxon>Arachnida</taxon>
        <taxon>Acari</taxon>
        <taxon>Acariformes</taxon>
        <taxon>Sarcoptiformes</taxon>
        <taxon>Astigmata</taxon>
        <taxon>Glycyphagoidea</taxon>
        <taxon>Echimyopodidae</taxon>
        <taxon>Blomia</taxon>
    </lineage>
</organism>
<evidence type="ECO:0000256" key="3">
    <source>
        <dbReference type="ARBA" id="ARBA00022490"/>
    </source>
</evidence>
<dbReference type="PANTHER" id="PTHR13339">
    <property type="entry name" value="COP9 SIGNALOSOME COMPLEX SUBUNIT 8"/>
    <property type="match status" value="1"/>
</dbReference>
<keyword evidence="4" id="KW-0736">Signalosome</keyword>
<evidence type="ECO:0000259" key="6">
    <source>
        <dbReference type="Pfam" id="PF10075"/>
    </source>
</evidence>
<evidence type="ECO:0000313" key="7">
    <source>
        <dbReference type="EMBL" id="KAJ6216828.1"/>
    </source>
</evidence>
<dbReference type="GO" id="GO:0010387">
    <property type="term" value="P:COP9 signalosome assembly"/>
    <property type="evidence" value="ECO:0007669"/>
    <property type="project" value="InterPro"/>
</dbReference>
<comment type="caution">
    <text evidence="7">The sequence shown here is derived from an EMBL/GenBank/DDBJ whole genome shotgun (WGS) entry which is preliminary data.</text>
</comment>